<gene>
    <name evidence="1" type="ORF">F5891DRAFT_958852</name>
</gene>
<sequence length="99" mass="11356">QCRTGRRFMHDSSESSKYHASFVQTEPTGCSCEMPRQTREHLLRDCPLFICQRIHLHAVSNINILNKTLGMEKEIEAQAKLIHEPDAFKKVAILRHPSG</sequence>
<dbReference type="GeneID" id="64669892"/>
<organism evidence="1 2">
    <name type="scientific">Suillus fuscotomentosus</name>
    <dbReference type="NCBI Taxonomy" id="1912939"/>
    <lineage>
        <taxon>Eukaryota</taxon>
        <taxon>Fungi</taxon>
        <taxon>Dikarya</taxon>
        <taxon>Basidiomycota</taxon>
        <taxon>Agaricomycotina</taxon>
        <taxon>Agaricomycetes</taxon>
        <taxon>Agaricomycetidae</taxon>
        <taxon>Boletales</taxon>
        <taxon>Suillineae</taxon>
        <taxon>Suillaceae</taxon>
        <taxon>Suillus</taxon>
    </lineage>
</organism>
<reference evidence="1" key="1">
    <citation type="journal article" date="2020" name="New Phytol.">
        <title>Comparative genomics reveals dynamic genome evolution in host specialist ectomycorrhizal fungi.</title>
        <authorList>
            <person name="Lofgren L.A."/>
            <person name="Nguyen N.H."/>
            <person name="Vilgalys R."/>
            <person name="Ruytinx J."/>
            <person name="Liao H.L."/>
            <person name="Branco S."/>
            <person name="Kuo A."/>
            <person name="LaButti K."/>
            <person name="Lipzen A."/>
            <person name="Andreopoulos W."/>
            <person name="Pangilinan J."/>
            <person name="Riley R."/>
            <person name="Hundley H."/>
            <person name="Na H."/>
            <person name="Barry K."/>
            <person name="Grigoriev I.V."/>
            <person name="Stajich J.E."/>
            <person name="Kennedy P.G."/>
        </authorList>
    </citation>
    <scope>NUCLEOTIDE SEQUENCE</scope>
    <source>
        <strain evidence="1">FC203</strain>
    </source>
</reference>
<comment type="caution">
    <text evidence="1">The sequence shown here is derived from an EMBL/GenBank/DDBJ whole genome shotgun (WGS) entry which is preliminary data.</text>
</comment>
<evidence type="ECO:0000313" key="1">
    <source>
        <dbReference type="EMBL" id="KAG1896330.1"/>
    </source>
</evidence>
<dbReference type="RefSeq" id="XP_041221906.1">
    <property type="nucleotide sequence ID" value="XM_041375594.1"/>
</dbReference>
<dbReference type="EMBL" id="JABBWK010000056">
    <property type="protein sequence ID" value="KAG1896330.1"/>
    <property type="molecule type" value="Genomic_DNA"/>
</dbReference>
<dbReference type="AlphaFoldDB" id="A0AAD4DYP9"/>
<feature type="non-terminal residue" evidence="1">
    <location>
        <position position="1"/>
    </location>
</feature>
<evidence type="ECO:0000313" key="2">
    <source>
        <dbReference type="Proteomes" id="UP001195769"/>
    </source>
</evidence>
<accession>A0AAD4DYP9</accession>
<name>A0AAD4DYP9_9AGAM</name>
<keyword evidence="2" id="KW-1185">Reference proteome</keyword>
<protein>
    <submittedName>
        <fullName evidence="1">Uncharacterized protein</fullName>
    </submittedName>
</protein>
<proteinExistence type="predicted"/>
<dbReference type="Proteomes" id="UP001195769">
    <property type="component" value="Unassembled WGS sequence"/>
</dbReference>